<organism evidence="5 6">
    <name type="scientific">Trichogramma brassicae</name>
    <dbReference type="NCBI Taxonomy" id="86971"/>
    <lineage>
        <taxon>Eukaryota</taxon>
        <taxon>Metazoa</taxon>
        <taxon>Ecdysozoa</taxon>
        <taxon>Arthropoda</taxon>
        <taxon>Hexapoda</taxon>
        <taxon>Insecta</taxon>
        <taxon>Pterygota</taxon>
        <taxon>Neoptera</taxon>
        <taxon>Endopterygota</taxon>
        <taxon>Hymenoptera</taxon>
        <taxon>Apocrita</taxon>
        <taxon>Proctotrupomorpha</taxon>
        <taxon>Chalcidoidea</taxon>
        <taxon>Trichogrammatidae</taxon>
        <taxon>Trichogramma</taxon>
    </lineage>
</organism>
<dbReference type="Gene3D" id="1.25.40.20">
    <property type="entry name" value="Ankyrin repeat-containing domain"/>
    <property type="match status" value="3"/>
</dbReference>
<accession>A0A6H5IEB9</accession>
<protein>
    <submittedName>
        <fullName evidence="5">Uncharacterized protein</fullName>
    </submittedName>
</protein>
<gene>
    <name evidence="5" type="ORF">TBRA_LOCUS5688</name>
</gene>
<dbReference type="InterPro" id="IPR002110">
    <property type="entry name" value="Ankyrin_rpt"/>
</dbReference>
<dbReference type="EMBL" id="CADCXV010000725">
    <property type="protein sequence ID" value="CAB0033790.1"/>
    <property type="molecule type" value="Genomic_DNA"/>
</dbReference>
<evidence type="ECO:0000256" key="4">
    <source>
        <dbReference type="SAM" id="MobiDB-lite"/>
    </source>
</evidence>
<feature type="repeat" description="ANK" evidence="3">
    <location>
        <begin position="618"/>
        <end position="650"/>
    </location>
</feature>
<evidence type="ECO:0000313" key="5">
    <source>
        <dbReference type="EMBL" id="CAB0033790.1"/>
    </source>
</evidence>
<feature type="region of interest" description="Disordered" evidence="4">
    <location>
        <begin position="807"/>
        <end position="846"/>
    </location>
</feature>
<dbReference type="SUPFAM" id="SSF48403">
    <property type="entry name" value="Ankyrin repeat"/>
    <property type="match status" value="2"/>
</dbReference>
<feature type="compositionally biased region" description="Basic and acidic residues" evidence="4">
    <location>
        <begin position="807"/>
        <end position="820"/>
    </location>
</feature>
<dbReference type="InterPro" id="IPR036770">
    <property type="entry name" value="Ankyrin_rpt-contain_sf"/>
</dbReference>
<evidence type="ECO:0000256" key="1">
    <source>
        <dbReference type="ARBA" id="ARBA00022737"/>
    </source>
</evidence>
<dbReference type="PANTHER" id="PTHR24198:SF165">
    <property type="entry name" value="ANKYRIN REPEAT-CONTAINING PROTEIN-RELATED"/>
    <property type="match status" value="1"/>
</dbReference>
<dbReference type="AlphaFoldDB" id="A0A6H5IEB9"/>
<feature type="repeat" description="ANK" evidence="3">
    <location>
        <begin position="286"/>
        <end position="318"/>
    </location>
</feature>
<reference evidence="5 6" key="1">
    <citation type="submission" date="2020-02" db="EMBL/GenBank/DDBJ databases">
        <authorList>
            <person name="Ferguson B K."/>
        </authorList>
    </citation>
    <scope>NUCLEOTIDE SEQUENCE [LARGE SCALE GENOMIC DNA]</scope>
</reference>
<dbReference type="Pfam" id="PF00023">
    <property type="entry name" value="Ank"/>
    <property type="match status" value="1"/>
</dbReference>
<dbReference type="PROSITE" id="PS50297">
    <property type="entry name" value="ANK_REP_REGION"/>
    <property type="match status" value="6"/>
</dbReference>
<dbReference type="Pfam" id="PF12796">
    <property type="entry name" value="Ank_2"/>
    <property type="match status" value="2"/>
</dbReference>
<evidence type="ECO:0000256" key="3">
    <source>
        <dbReference type="PROSITE-ProRule" id="PRU00023"/>
    </source>
</evidence>
<dbReference type="Proteomes" id="UP000479190">
    <property type="component" value="Unassembled WGS sequence"/>
</dbReference>
<sequence length="948" mass="107212">MEVNMSNNNGLQQVLVAFADFEFVESRRASEPERRIDGLRRLRQSINWKDEKERSKLFLQLKRRFQHWAGQLPDLRDIFGREIVEMLLEPSTNHPIEYISSEASTIKSFVIKTGYKDEPDRDEDGGAIAATQRTTLVHIASKRGCSADSIQSLFKQIYRYDINYVSNDDGASHFHVACASGLLEDARLFLEACDETDRPALLELMDEEEQTIEVGGIFAAKRRRSECGQDEGLTPMHIVCKKNELPVLAEGREHDEADHEDDSLKRFLDICDNLKKCVDIDSSDCDGRRPLHYALECFKTRTVELLIELGADTMLADAYGTTPLHELCKREAMYGDDDESALDLFFRICSEKVVNVDAEDEEGRRPLHFALGNGKKITADRLLAMGADPESHDTRGSTPLHAIASYHGHRLGEDFAKDVVSLIDEWGLGSVRARDADGNEPLHLAARSANRVLVDWLLRNGADPNAVNAVGSSPLHLALMSSSDRRLMEALLKHGADPNSINESGKTPLILICDKYGNRMETVQEFFEINDAMNNHVHLDATTAEASRSSAALHMALARQNKSLFKYLLRRGADPNVGNRYMRTPAHIICRKTGYDGFLEEVLKDCIRPINLEARDSLGRSILHYALMNRNVSTIEFLLRQGVDPNSLDVYGRTPLHAAIQGDNALSRPEDKEVLGLLQLFFSVCDELGLYVVLDVRDRLDEMTLLELAVANIMPDVVDLLVARGADTIQFQYPRQIRADRVSRWYKEIRWAFQYRVVATVLAIAHRLETNMNYKFTPDDCVTMREFFEEFFESSVSSCSYQSNMDRRNVGHHDGHDKSYEGPSETVRGEAGPDALGPEPAEEGNHVRGLLRAGERGTTTVGGLEWYKVYFQGRKRFFLRASVRDDHEEVVRRMGREMDQECFGPAAYAESMRRHDHRPAAECKRLVDIGKGIKSVKKKFKNLKIVKK</sequence>
<name>A0A6H5IEB9_9HYME</name>
<dbReference type="OrthoDB" id="6593077at2759"/>
<feature type="repeat" description="ANK" evidence="3">
    <location>
        <begin position="437"/>
        <end position="469"/>
    </location>
</feature>
<feature type="repeat" description="ANK" evidence="3">
    <location>
        <begin position="470"/>
        <end position="503"/>
    </location>
</feature>
<feature type="repeat" description="ANK" evidence="3">
    <location>
        <begin position="548"/>
        <end position="580"/>
    </location>
</feature>
<dbReference type="PANTHER" id="PTHR24198">
    <property type="entry name" value="ANKYRIN REPEAT AND PROTEIN KINASE DOMAIN-CONTAINING PROTEIN"/>
    <property type="match status" value="1"/>
</dbReference>
<dbReference type="GO" id="GO:0005737">
    <property type="term" value="C:cytoplasm"/>
    <property type="evidence" value="ECO:0007669"/>
    <property type="project" value="TreeGrafter"/>
</dbReference>
<feature type="repeat" description="ANK" evidence="3">
    <location>
        <begin position="362"/>
        <end position="394"/>
    </location>
</feature>
<evidence type="ECO:0000256" key="2">
    <source>
        <dbReference type="ARBA" id="ARBA00023043"/>
    </source>
</evidence>
<keyword evidence="6" id="KW-1185">Reference proteome</keyword>
<dbReference type="SMART" id="SM00248">
    <property type="entry name" value="ANK"/>
    <property type="match status" value="13"/>
</dbReference>
<proteinExistence type="predicted"/>
<evidence type="ECO:0000313" key="6">
    <source>
        <dbReference type="Proteomes" id="UP000479190"/>
    </source>
</evidence>
<dbReference type="PROSITE" id="PS50088">
    <property type="entry name" value="ANK_REPEAT"/>
    <property type="match status" value="6"/>
</dbReference>
<keyword evidence="2 3" id="KW-0040">ANK repeat</keyword>
<keyword evidence="1" id="KW-0677">Repeat</keyword>